<evidence type="ECO:0008006" key="5">
    <source>
        <dbReference type="Google" id="ProtNLM"/>
    </source>
</evidence>
<dbReference type="PANTHER" id="PTHR10151:SF120">
    <property type="entry name" value="BIS(5'-ADENOSYL)-TRIPHOSPHATASE"/>
    <property type="match status" value="1"/>
</dbReference>
<evidence type="ECO:0000256" key="2">
    <source>
        <dbReference type="SAM" id="Phobius"/>
    </source>
</evidence>
<dbReference type="STRING" id="1054147.F4PUU4"/>
<dbReference type="GO" id="GO:0016787">
    <property type="term" value="F:hydrolase activity"/>
    <property type="evidence" value="ECO:0007669"/>
    <property type="project" value="UniProtKB-ARBA"/>
</dbReference>
<keyword evidence="4" id="KW-1185">Reference proteome</keyword>
<keyword evidence="2" id="KW-0472">Membrane</keyword>
<proteinExistence type="predicted"/>
<gene>
    <name evidence="3" type="ORF">DFA_01792</name>
</gene>
<feature type="region of interest" description="Disordered" evidence="1">
    <location>
        <begin position="35"/>
        <end position="102"/>
    </location>
</feature>
<dbReference type="Pfam" id="PF01663">
    <property type="entry name" value="Phosphodiest"/>
    <property type="match status" value="1"/>
</dbReference>
<dbReference type="InterPro" id="IPR002591">
    <property type="entry name" value="Phosphodiest/P_Trfase"/>
</dbReference>
<dbReference type="CDD" id="cd16018">
    <property type="entry name" value="Enpp"/>
    <property type="match status" value="1"/>
</dbReference>
<feature type="compositionally biased region" description="Low complexity" evidence="1">
    <location>
        <begin position="37"/>
        <end position="58"/>
    </location>
</feature>
<keyword evidence="2" id="KW-0812">Transmembrane</keyword>
<dbReference type="Gene3D" id="3.40.720.10">
    <property type="entry name" value="Alkaline Phosphatase, subunit A"/>
    <property type="match status" value="1"/>
</dbReference>
<dbReference type="OMA" id="DVCIDHS"/>
<dbReference type="SUPFAM" id="SSF53649">
    <property type="entry name" value="Alkaline phosphatase-like"/>
    <property type="match status" value="1"/>
</dbReference>
<dbReference type="PANTHER" id="PTHR10151">
    <property type="entry name" value="ECTONUCLEOTIDE PYROPHOSPHATASE/PHOSPHODIESTERASE"/>
    <property type="match status" value="1"/>
</dbReference>
<dbReference type="InterPro" id="IPR017850">
    <property type="entry name" value="Alkaline_phosphatase_core_sf"/>
</dbReference>
<dbReference type="Gene3D" id="3.30.1360.180">
    <property type="match status" value="1"/>
</dbReference>
<dbReference type="EMBL" id="GL883010">
    <property type="protein sequence ID" value="EGG21906.1"/>
    <property type="molecule type" value="Genomic_DNA"/>
</dbReference>
<dbReference type="GeneID" id="14873925"/>
<accession>F4PUU4</accession>
<protein>
    <recommendedName>
        <fullName evidence="5">Type I phosphodiesterase/nucleotide pyrophosphatase family protein</fullName>
    </recommendedName>
</protein>
<sequence length="567" mass="62433">MSTSYFSNSNSMSFNNYSALVGDGDEDEDQFEHQDINHSGIGSNSNNNRNINNNNNNSHQDHNPFFFTSKDFEQTPSSSPSNKKSGSGAGGSRFALDDDEEEDKEDHAFIEVERLIAPSSALYNKRRLLAFGLLLILLILGTTISIVIYRNISHKDDQDVPLDSSSSSSSSSSEPVPPSSYSTNIPNLIVISIDGCRWDYLNRGITPNLQALYNNAKGAHAQFITPQFPSKTFPNHYSLATGLYPEYHGIIGNQMYDPTANKYFDYKKPAVTDPFWYWGEPIWVTALKNGLTAACYFWPGCSAPIQGYSPNPNMVTYSDTQATDVLGTVFQWQLNQRPNLTMVYLSDVDIAGHEYGTESKQVNQALGFVDGAIGTFIKNMTDAGLIENTNILILSDHGMTNITGTIDITTYINMSQILLGGGATPILSIFPIDGELTVDEIYDKLSGIHPNLTIYRKEDVPAQYNFNSTTNARIAPIIGVADLGWAVYTGKAITDFATHGYDPVNMNMKGIFIGHGPNIKGGLMPFNFSNTDAYTLYTGLLNITENLPITNGTTYLRNLVIKSKSEP</sequence>
<evidence type="ECO:0000313" key="4">
    <source>
        <dbReference type="Proteomes" id="UP000007797"/>
    </source>
</evidence>
<feature type="transmembrane region" description="Helical" evidence="2">
    <location>
        <begin position="128"/>
        <end position="149"/>
    </location>
</feature>
<reference evidence="4" key="1">
    <citation type="journal article" date="2011" name="Genome Res.">
        <title>Phylogeny-wide analysis of social amoeba genomes highlights ancient origins for complex intercellular communication.</title>
        <authorList>
            <person name="Heidel A.J."/>
            <person name="Lawal H.M."/>
            <person name="Felder M."/>
            <person name="Schilde C."/>
            <person name="Helps N.R."/>
            <person name="Tunggal B."/>
            <person name="Rivero F."/>
            <person name="John U."/>
            <person name="Schleicher M."/>
            <person name="Eichinger L."/>
            <person name="Platzer M."/>
            <person name="Noegel A.A."/>
            <person name="Schaap P."/>
            <person name="Gloeckner G."/>
        </authorList>
    </citation>
    <scope>NUCLEOTIDE SEQUENCE [LARGE SCALE GENOMIC DNA]</scope>
    <source>
        <strain evidence="4">SH3</strain>
    </source>
</reference>
<dbReference type="Proteomes" id="UP000007797">
    <property type="component" value="Unassembled WGS sequence"/>
</dbReference>
<dbReference type="AlphaFoldDB" id="F4PUU4"/>
<organism evidence="3 4">
    <name type="scientific">Cavenderia fasciculata</name>
    <name type="common">Slime mold</name>
    <name type="synonym">Dictyostelium fasciculatum</name>
    <dbReference type="NCBI Taxonomy" id="261658"/>
    <lineage>
        <taxon>Eukaryota</taxon>
        <taxon>Amoebozoa</taxon>
        <taxon>Evosea</taxon>
        <taxon>Eumycetozoa</taxon>
        <taxon>Dictyostelia</taxon>
        <taxon>Acytosteliales</taxon>
        <taxon>Cavenderiaceae</taxon>
        <taxon>Cavenderia</taxon>
    </lineage>
</organism>
<feature type="compositionally biased region" description="Low complexity" evidence="1">
    <location>
        <begin position="76"/>
        <end position="86"/>
    </location>
</feature>
<keyword evidence="2" id="KW-1133">Transmembrane helix</keyword>
<dbReference type="OrthoDB" id="415411at2759"/>
<evidence type="ECO:0000256" key="1">
    <source>
        <dbReference type="SAM" id="MobiDB-lite"/>
    </source>
</evidence>
<dbReference type="KEGG" id="dfa:DFA_01792"/>
<evidence type="ECO:0000313" key="3">
    <source>
        <dbReference type="EMBL" id="EGG21906.1"/>
    </source>
</evidence>
<dbReference type="RefSeq" id="XP_004359757.1">
    <property type="nucleotide sequence ID" value="XM_004359700.1"/>
</dbReference>
<name>F4PUU4_CACFS</name>
<feature type="compositionally biased region" description="Low complexity" evidence="1">
    <location>
        <begin position="164"/>
        <end position="180"/>
    </location>
</feature>
<feature type="region of interest" description="Disordered" evidence="1">
    <location>
        <begin position="157"/>
        <end position="180"/>
    </location>
</feature>